<dbReference type="Proteomes" id="UP001244552">
    <property type="component" value="Unassembled WGS sequence"/>
</dbReference>
<evidence type="ECO:0000313" key="2">
    <source>
        <dbReference type="Proteomes" id="UP001244552"/>
    </source>
</evidence>
<dbReference type="EMBL" id="JAUSVU010000002">
    <property type="protein sequence ID" value="MDQ0531703.1"/>
    <property type="molecule type" value="Genomic_DNA"/>
</dbReference>
<evidence type="ECO:0000313" key="1">
    <source>
        <dbReference type="EMBL" id="MDQ0531703.1"/>
    </source>
</evidence>
<dbReference type="RefSeq" id="WP_307353825.1">
    <property type="nucleotide sequence ID" value="NZ_JAUSVU010000002.1"/>
</dbReference>
<proteinExistence type="predicted"/>
<reference evidence="1 2" key="1">
    <citation type="submission" date="2023-07" db="EMBL/GenBank/DDBJ databases">
        <title>Genomic Encyclopedia of Type Strains, Phase IV (KMG-IV): sequencing the most valuable type-strain genomes for metagenomic binning, comparative biology and taxonomic classification.</title>
        <authorList>
            <person name="Goeker M."/>
        </authorList>
    </citation>
    <scope>NUCLEOTIDE SEQUENCE [LARGE SCALE GENOMIC DNA]</scope>
    <source>
        <strain evidence="1 2">DSM 19922</strain>
    </source>
</reference>
<name>A0ABU0ME37_9PROT</name>
<gene>
    <name evidence="1" type="ORF">QO018_000539</name>
</gene>
<keyword evidence="2" id="KW-1185">Reference proteome</keyword>
<sequence>MLAGLVAGAAGLLAADGARAITAQPGSDYGAMLDAACGATADHQRQVAAVESALGATQPDARVMDVLRRTKCPACGCPLAPPTGGMAGF</sequence>
<comment type="caution">
    <text evidence="1">The sequence shown here is derived from an EMBL/GenBank/DDBJ whole genome shotgun (WGS) entry which is preliminary data.</text>
</comment>
<accession>A0ABU0ME37</accession>
<evidence type="ECO:0008006" key="3">
    <source>
        <dbReference type="Google" id="ProtNLM"/>
    </source>
</evidence>
<organism evidence="1 2">
    <name type="scientific">Azospirillum picis</name>
    <dbReference type="NCBI Taxonomy" id="488438"/>
    <lineage>
        <taxon>Bacteria</taxon>
        <taxon>Pseudomonadati</taxon>
        <taxon>Pseudomonadota</taxon>
        <taxon>Alphaproteobacteria</taxon>
        <taxon>Rhodospirillales</taxon>
        <taxon>Azospirillaceae</taxon>
        <taxon>Azospirillum</taxon>
    </lineage>
</organism>
<protein>
    <recommendedName>
        <fullName evidence="3">Secreted protein</fullName>
    </recommendedName>
</protein>